<protein>
    <submittedName>
        <fullName evidence="4">Tumor protein D54-like protein</fullName>
    </submittedName>
</protein>
<evidence type="ECO:0000313" key="4">
    <source>
        <dbReference type="EMBL" id="RWS27714.1"/>
    </source>
</evidence>
<reference evidence="4 5" key="1">
    <citation type="journal article" date="2018" name="Gigascience">
        <title>Genomes of trombidid mites reveal novel predicted allergens and laterally-transferred genes associated with secondary metabolism.</title>
        <authorList>
            <person name="Dong X."/>
            <person name="Chaisiri K."/>
            <person name="Xia D."/>
            <person name="Armstrong S.D."/>
            <person name="Fang Y."/>
            <person name="Donnelly M.J."/>
            <person name="Kadowaki T."/>
            <person name="McGarry J.W."/>
            <person name="Darby A.C."/>
            <person name="Makepeace B.L."/>
        </authorList>
    </citation>
    <scope>NUCLEOTIDE SEQUENCE [LARGE SCALE GENOMIC DNA]</scope>
    <source>
        <strain evidence="4">UoL-UT</strain>
    </source>
</reference>
<dbReference type="PANTHER" id="PTHR19307">
    <property type="entry name" value="TUMOR PROTEIN D52"/>
    <property type="match status" value="1"/>
</dbReference>
<dbReference type="AlphaFoldDB" id="A0A443SJK2"/>
<proteinExistence type="inferred from homology"/>
<comment type="similarity">
    <text evidence="1">Belongs to the TPD52 family.</text>
</comment>
<comment type="caution">
    <text evidence="4">The sequence shown here is derived from an EMBL/GenBank/DDBJ whole genome shotgun (WGS) entry which is preliminary data.</text>
</comment>
<evidence type="ECO:0000313" key="5">
    <source>
        <dbReference type="Proteomes" id="UP000288716"/>
    </source>
</evidence>
<keyword evidence="2" id="KW-0175">Coiled coil</keyword>
<sequence length="167" mass="18595">MDPEQREKLQEEWKLELAKTEEEIQTLRQVLSSKVRHAQELKRKLGITVWKEFQADLGQGVKNIQESTAYQKTADVVKIAGEKTTSVFGTLGGSIGRKLGEVKNSNAFKSFEERVSSTVTTVKTRMTGSRSNSTNSFEDALNSTERRNSQTATPATTPTIPEEKSLS</sequence>
<feature type="region of interest" description="Disordered" evidence="3">
    <location>
        <begin position="124"/>
        <end position="167"/>
    </location>
</feature>
<dbReference type="InterPro" id="IPR007327">
    <property type="entry name" value="TPD52"/>
</dbReference>
<dbReference type="GO" id="GO:0005737">
    <property type="term" value="C:cytoplasm"/>
    <property type="evidence" value="ECO:0007669"/>
    <property type="project" value="TreeGrafter"/>
</dbReference>
<feature type="compositionally biased region" description="Polar residues" evidence="3">
    <location>
        <begin position="124"/>
        <end position="143"/>
    </location>
</feature>
<dbReference type="OrthoDB" id="10000687at2759"/>
<accession>A0A443SJK2</accession>
<organism evidence="4 5">
    <name type="scientific">Leptotrombidium deliense</name>
    <dbReference type="NCBI Taxonomy" id="299467"/>
    <lineage>
        <taxon>Eukaryota</taxon>
        <taxon>Metazoa</taxon>
        <taxon>Ecdysozoa</taxon>
        <taxon>Arthropoda</taxon>
        <taxon>Chelicerata</taxon>
        <taxon>Arachnida</taxon>
        <taxon>Acari</taxon>
        <taxon>Acariformes</taxon>
        <taxon>Trombidiformes</taxon>
        <taxon>Prostigmata</taxon>
        <taxon>Anystina</taxon>
        <taxon>Parasitengona</taxon>
        <taxon>Trombiculoidea</taxon>
        <taxon>Trombiculidae</taxon>
        <taxon>Leptotrombidium</taxon>
    </lineage>
</organism>
<dbReference type="PANTHER" id="PTHR19307:SF14">
    <property type="entry name" value="TUMOR PROTEIN D52"/>
    <property type="match status" value="1"/>
</dbReference>
<dbReference type="EMBL" id="NCKV01001825">
    <property type="protein sequence ID" value="RWS27714.1"/>
    <property type="molecule type" value="Genomic_DNA"/>
</dbReference>
<dbReference type="Pfam" id="PF04201">
    <property type="entry name" value="TPD52"/>
    <property type="match status" value="1"/>
</dbReference>
<evidence type="ECO:0000256" key="3">
    <source>
        <dbReference type="SAM" id="MobiDB-lite"/>
    </source>
</evidence>
<dbReference type="VEuPathDB" id="VectorBase:LDEU004326"/>
<dbReference type="STRING" id="299467.A0A443SJK2"/>
<evidence type="ECO:0000256" key="1">
    <source>
        <dbReference type="ARBA" id="ARBA00005702"/>
    </source>
</evidence>
<evidence type="ECO:0000256" key="2">
    <source>
        <dbReference type="ARBA" id="ARBA00023054"/>
    </source>
</evidence>
<dbReference type="Proteomes" id="UP000288716">
    <property type="component" value="Unassembled WGS sequence"/>
</dbReference>
<name>A0A443SJK2_9ACAR</name>
<keyword evidence="5" id="KW-1185">Reference proteome</keyword>
<gene>
    <name evidence="4" type="ORF">B4U80_02291</name>
</gene>